<accession>A0A0E0BH00</accession>
<dbReference type="EnsemblPlants" id="OGLUM11G07230.1">
    <property type="protein sequence ID" value="OGLUM11G07230.1"/>
    <property type="gene ID" value="OGLUM11G07230"/>
</dbReference>
<reference evidence="2" key="2">
    <citation type="submission" date="2018-05" db="EMBL/GenBank/DDBJ databases">
        <title>OgluRS3 (Oryza glumaepatula Reference Sequence Version 3).</title>
        <authorList>
            <person name="Zhang J."/>
            <person name="Kudrna D."/>
            <person name="Lee S."/>
            <person name="Talag J."/>
            <person name="Welchert J."/>
            <person name="Wing R.A."/>
        </authorList>
    </citation>
    <scope>NUCLEOTIDE SEQUENCE [LARGE SCALE GENOMIC DNA]</scope>
</reference>
<dbReference type="Proteomes" id="UP000026961">
    <property type="component" value="Chromosome 11"/>
</dbReference>
<reference evidence="2" key="1">
    <citation type="submission" date="2015-04" db="UniProtKB">
        <authorList>
            <consortium name="EnsemblPlants"/>
        </authorList>
    </citation>
    <scope>IDENTIFICATION</scope>
</reference>
<protein>
    <submittedName>
        <fullName evidence="2">Uncharacterized protein</fullName>
    </submittedName>
</protein>
<dbReference type="AlphaFoldDB" id="A0A0E0BH00"/>
<sequence length="100" mass="11146">MARFSQVHLGRVNAQQRGRGPTSARRRRPPIASTAFFTASVFWGLRWPPLANQIRPGAPPAGEAGCAAASGQIRLIEEPEFLQGEKIFNAHRDSLQTWHW</sequence>
<name>A0A0E0BH00_9ORYZ</name>
<dbReference type="Gramene" id="OGLUM11G07230.1">
    <property type="protein sequence ID" value="OGLUM11G07230.1"/>
    <property type="gene ID" value="OGLUM11G07230"/>
</dbReference>
<keyword evidence="3" id="KW-1185">Reference proteome</keyword>
<organism evidence="2">
    <name type="scientific">Oryza glumipatula</name>
    <dbReference type="NCBI Taxonomy" id="40148"/>
    <lineage>
        <taxon>Eukaryota</taxon>
        <taxon>Viridiplantae</taxon>
        <taxon>Streptophyta</taxon>
        <taxon>Embryophyta</taxon>
        <taxon>Tracheophyta</taxon>
        <taxon>Spermatophyta</taxon>
        <taxon>Magnoliopsida</taxon>
        <taxon>Liliopsida</taxon>
        <taxon>Poales</taxon>
        <taxon>Poaceae</taxon>
        <taxon>BOP clade</taxon>
        <taxon>Oryzoideae</taxon>
        <taxon>Oryzeae</taxon>
        <taxon>Oryzinae</taxon>
        <taxon>Oryza</taxon>
    </lineage>
</organism>
<evidence type="ECO:0000313" key="3">
    <source>
        <dbReference type="Proteomes" id="UP000026961"/>
    </source>
</evidence>
<feature type="region of interest" description="Disordered" evidence="1">
    <location>
        <begin position="1"/>
        <end position="30"/>
    </location>
</feature>
<proteinExistence type="predicted"/>
<dbReference type="HOGENOM" id="CLU_2310456_0_0_1"/>
<evidence type="ECO:0000313" key="2">
    <source>
        <dbReference type="EnsemblPlants" id="OGLUM11G07230.1"/>
    </source>
</evidence>
<evidence type="ECO:0000256" key="1">
    <source>
        <dbReference type="SAM" id="MobiDB-lite"/>
    </source>
</evidence>